<keyword evidence="16" id="KW-0346">Stress response</keyword>
<feature type="compositionally biased region" description="Polar residues" evidence="25">
    <location>
        <begin position="363"/>
        <end position="407"/>
    </location>
</feature>
<dbReference type="GO" id="GO:0005737">
    <property type="term" value="C:cytoplasm"/>
    <property type="evidence" value="ECO:0007669"/>
    <property type="project" value="UniProtKB-SubCell"/>
</dbReference>
<evidence type="ECO:0000256" key="5">
    <source>
        <dbReference type="ARBA" id="ARBA00005354"/>
    </source>
</evidence>
<dbReference type="AlphaFoldDB" id="A0A8S1HMR5"/>
<dbReference type="FunFam" id="1.10.510.10:FF:000001">
    <property type="entry name" value="Calcium/calmodulin-dependent protein kinase type II subunit delta"/>
    <property type="match status" value="1"/>
</dbReference>
<keyword evidence="8 24" id="KW-0723">Serine/threonine-protein kinase</keyword>
<dbReference type="PROSITE" id="PS00107">
    <property type="entry name" value="PROTEIN_KINASE_ATP"/>
    <property type="match status" value="1"/>
</dbReference>
<keyword evidence="11 23" id="KW-0547">Nucleotide-binding</keyword>
<comment type="catalytic activity">
    <reaction evidence="18">
        <text>L-threonyl-[protein] + ATP = O-phospho-L-threonyl-[protein] + ADP + H(+)</text>
        <dbReference type="Rhea" id="RHEA:46608"/>
        <dbReference type="Rhea" id="RHEA-COMP:11060"/>
        <dbReference type="Rhea" id="RHEA-COMP:11605"/>
        <dbReference type="ChEBI" id="CHEBI:15378"/>
        <dbReference type="ChEBI" id="CHEBI:30013"/>
        <dbReference type="ChEBI" id="CHEBI:30616"/>
        <dbReference type="ChEBI" id="CHEBI:61977"/>
        <dbReference type="ChEBI" id="CHEBI:456216"/>
        <dbReference type="EC" id="2.7.11.17"/>
    </reaction>
</comment>
<keyword evidence="12" id="KW-0418">Kinase</keyword>
<evidence type="ECO:0000256" key="25">
    <source>
        <dbReference type="SAM" id="MobiDB-lite"/>
    </source>
</evidence>
<evidence type="ECO:0000256" key="7">
    <source>
        <dbReference type="ARBA" id="ARBA00022490"/>
    </source>
</evidence>
<evidence type="ECO:0000256" key="17">
    <source>
        <dbReference type="ARBA" id="ARBA00023273"/>
    </source>
</evidence>
<evidence type="ECO:0000256" key="8">
    <source>
        <dbReference type="ARBA" id="ARBA00022527"/>
    </source>
</evidence>
<dbReference type="Gene3D" id="6.10.140.620">
    <property type="match status" value="1"/>
</dbReference>
<evidence type="ECO:0000256" key="12">
    <source>
        <dbReference type="ARBA" id="ARBA00022777"/>
    </source>
</evidence>
<keyword evidence="10" id="KW-0808">Transferase</keyword>
<organism evidence="27 28">
    <name type="scientific">Caenorhabditis auriculariae</name>
    <dbReference type="NCBI Taxonomy" id="2777116"/>
    <lineage>
        <taxon>Eukaryota</taxon>
        <taxon>Metazoa</taxon>
        <taxon>Ecdysozoa</taxon>
        <taxon>Nematoda</taxon>
        <taxon>Chromadorea</taxon>
        <taxon>Rhabditida</taxon>
        <taxon>Rhabditina</taxon>
        <taxon>Rhabditomorpha</taxon>
        <taxon>Rhabditoidea</taxon>
        <taxon>Rhabditidae</taxon>
        <taxon>Peloderinae</taxon>
        <taxon>Caenorhabditis</taxon>
    </lineage>
</organism>
<accession>A0A8S1HMR5</accession>
<dbReference type="GO" id="GO:0030424">
    <property type="term" value="C:axon"/>
    <property type="evidence" value="ECO:0007669"/>
    <property type="project" value="UniProtKB-SubCell"/>
</dbReference>
<evidence type="ECO:0000313" key="27">
    <source>
        <dbReference type="EMBL" id="CAD6195678.1"/>
    </source>
</evidence>
<keyword evidence="15" id="KW-0112">Calmodulin-binding</keyword>
<evidence type="ECO:0000256" key="15">
    <source>
        <dbReference type="ARBA" id="ARBA00022860"/>
    </source>
</evidence>
<comment type="catalytic activity">
    <reaction evidence="19">
        <text>L-seryl-[protein] + ATP = O-phospho-L-seryl-[protein] + ADP + H(+)</text>
        <dbReference type="Rhea" id="RHEA:17989"/>
        <dbReference type="Rhea" id="RHEA-COMP:9863"/>
        <dbReference type="Rhea" id="RHEA-COMP:11604"/>
        <dbReference type="ChEBI" id="CHEBI:15378"/>
        <dbReference type="ChEBI" id="CHEBI:29999"/>
        <dbReference type="ChEBI" id="CHEBI:30616"/>
        <dbReference type="ChEBI" id="CHEBI:83421"/>
        <dbReference type="ChEBI" id="CHEBI:456216"/>
        <dbReference type="EC" id="2.7.11.17"/>
    </reaction>
</comment>
<evidence type="ECO:0000256" key="1">
    <source>
        <dbReference type="ARBA" id="ARBA00001946"/>
    </source>
</evidence>
<keyword evidence="13 23" id="KW-0067">ATP-binding</keyword>
<reference evidence="27" key="1">
    <citation type="submission" date="2020-10" db="EMBL/GenBank/DDBJ databases">
        <authorList>
            <person name="Kikuchi T."/>
        </authorList>
    </citation>
    <scope>NUCLEOTIDE SEQUENCE</scope>
    <source>
        <strain evidence="27">NKZ352</strain>
    </source>
</reference>
<dbReference type="SUPFAM" id="SSF56112">
    <property type="entry name" value="Protein kinase-like (PK-like)"/>
    <property type="match status" value="1"/>
</dbReference>
<proteinExistence type="inferred from homology"/>
<comment type="cofactor">
    <cofactor evidence="1">
        <name>Mg(2+)</name>
        <dbReference type="ChEBI" id="CHEBI:18420"/>
    </cofactor>
</comment>
<evidence type="ECO:0000313" key="28">
    <source>
        <dbReference type="Proteomes" id="UP000835052"/>
    </source>
</evidence>
<evidence type="ECO:0000256" key="13">
    <source>
        <dbReference type="ARBA" id="ARBA00022840"/>
    </source>
</evidence>
<name>A0A8S1HMR5_9PELO</name>
<evidence type="ECO:0000256" key="24">
    <source>
        <dbReference type="RuleBase" id="RU000304"/>
    </source>
</evidence>
<comment type="subunit">
    <text evidence="20">Dodecamer. Subunits are tightly packed around a central ring-shaped scaffold with extensive contacts between the regulatory segment of one kinase and the catalytic domain of another enabling cooperative activation of a subunit by the adjacent molecule. Interacts with and phosphorylates daf-16; the interaction promotes daf-16 nuclear localization. Interacts with egl-2 and tir-1. Interacts with nsy-1.</text>
</comment>
<evidence type="ECO:0000256" key="23">
    <source>
        <dbReference type="PROSITE-ProRule" id="PRU10141"/>
    </source>
</evidence>
<dbReference type="Gene3D" id="1.10.510.10">
    <property type="entry name" value="Transferase(Phosphotransferase) domain 1"/>
    <property type="match status" value="1"/>
</dbReference>
<evidence type="ECO:0000256" key="4">
    <source>
        <dbReference type="ARBA" id="ARBA00004496"/>
    </source>
</evidence>
<protein>
    <recommendedName>
        <fullName evidence="21">Calcium/calmodulin-dependent protein kinase type II</fullName>
        <ecNumber evidence="6">2.7.11.17</ecNumber>
    </recommendedName>
    <alternativeName>
        <fullName evidence="22">Uncoordinated protein 43</fullName>
    </alternativeName>
</protein>
<dbReference type="InterPro" id="IPR017441">
    <property type="entry name" value="Protein_kinase_ATP_BS"/>
</dbReference>
<dbReference type="SMART" id="SM00220">
    <property type="entry name" value="S_TKc"/>
    <property type="match status" value="1"/>
</dbReference>
<dbReference type="PANTHER" id="PTHR24347">
    <property type="entry name" value="SERINE/THREONINE-PROTEIN KINASE"/>
    <property type="match status" value="1"/>
</dbReference>
<dbReference type="CDD" id="cd14086">
    <property type="entry name" value="STKc_CaMKII"/>
    <property type="match status" value="1"/>
</dbReference>
<dbReference type="Proteomes" id="UP000835052">
    <property type="component" value="Unassembled WGS sequence"/>
</dbReference>
<dbReference type="InterPro" id="IPR011009">
    <property type="entry name" value="Kinase-like_dom_sf"/>
</dbReference>
<dbReference type="EC" id="2.7.11.17" evidence="6"/>
<keyword evidence="7" id="KW-0963">Cytoplasm</keyword>
<keyword evidence="17" id="KW-0966">Cell projection</keyword>
<dbReference type="GO" id="GO:0004683">
    <property type="term" value="F:calcium/calmodulin-dependent protein kinase activity"/>
    <property type="evidence" value="ECO:0007669"/>
    <property type="project" value="UniProtKB-EC"/>
</dbReference>
<feature type="compositionally biased region" description="Basic and acidic residues" evidence="25">
    <location>
        <begin position="23"/>
        <end position="40"/>
    </location>
</feature>
<dbReference type="FunFam" id="3.30.200.20:FF:000002">
    <property type="entry name" value="Calcium/calmodulin-dependent protein kinase type II subunit delta isoform 2"/>
    <property type="match status" value="1"/>
</dbReference>
<evidence type="ECO:0000256" key="9">
    <source>
        <dbReference type="ARBA" id="ARBA00022553"/>
    </source>
</evidence>
<dbReference type="GO" id="GO:0005524">
    <property type="term" value="F:ATP binding"/>
    <property type="evidence" value="ECO:0007669"/>
    <property type="project" value="UniProtKB-UniRule"/>
</dbReference>
<gene>
    <name evidence="27" type="ORF">CAUJ_LOCUS11597</name>
</gene>
<feature type="binding site" evidence="23">
    <location>
        <position position="87"/>
    </location>
    <ligand>
        <name>ATP</name>
        <dbReference type="ChEBI" id="CHEBI:30616"/>
    </ligand>
</feature>
<feature type="domain" description="Protein kinase" evidence="26">
    <location>
        <begin position="58"/>
        <end position="316"/>
    </location>
</feature>
<dbReference type="PROSITE" id="PS50011">
    <property type="entry name" value="PROTEIN_KINASE_DOM"/>
    <property type="match status" value="1"/>
</dbReference>
<evidence type="ECO:0000256" key="2">
    <source>
        <dbReference type="ARBA" id="ARBA00004484"/>
    </source>
</evidence>
<dbReference type="InterPro" id="IPR000719">
    <property type="entry name" value="Prot_kinase_dom"/>
</dbReference>
<feature type="region of interest" description="Disordered" evidence="25">
    <location>
        <begin position="363"/>
        <end position="429"/>
    </location>
</feature>
<comment type="caution">
    <text evidence="27">The sequence shown here is derived from an EMBL/GenBank/DDBJ whole genome shotgun (WGS) entry which is preliminary data.</text>
</comment>
<evidence type="ECO:0000256" key="16">
    <source>
        <dbReference type="ARBA" id="ARBA00023016"/>
    </source>
</evidence>
<keyword evidence="28" id="KW-1185">Reference proteome</keyword>
<evidence type="ECO:0000256" key="22">
    <source>
        <dbReference type="ARBA" id="ARBA00083246"/>
    </source>
</evidence>
<dbReference type="OrthoDB" id="442176at2759"/>
<keyword evidence="9" id="KW-0597">Phosphoprotein</keyword>
<dbReference type="Pfam" id="PF00069">
    <property type="entry name" value="Pkinase"/>
    <property type="match status" value="1"/>
</dbReference>
<evidence type="ECO:0000256" key="14">
    <source>
        <dbReference type="ARBA" id="ARBA00022842"/>
    </source>
</evidence>
<dbReference type="InterPro" id="IPR008271">
    <property type="entry name" value="Ser/Thr_kinase_AS"/>
</dbReference>
<evidence type="ECO:0000256" key="19">
    <source>
        <dbReference type="ARBA" id="ARBA00047430"/>
    </source>
</evidence>
<evidence type="ECO:0000256" key="10">
    <source>
        <dbReference type="ARBA" id="ARBA00022679"/>
    </source>
</evidence>
<dbReference type="PROSITE" id="PS00108">
    <property type="entry name" value="PROTEIN_KINASE_ST"/>
    <property type="match status" value="1"/>
</dbReference>
<dbReference type="GO" id="GO:0043204">
    <property type="term" value="C:perikaryon"/>
    <property type="evidence" value="ECO:0007669"/>
    <property type="project" value="UniProtKB-SubCell"/>
</dbReference>
<evidence type="ECO:0000259" key="26">
    <source>
        <dbReference type="PROSITE" id="PS50011"/>
    </source>
</evidence>
<evidence type="ECO:0000256" key="6">
    <source>
        <dbReference type="ARBA" id="ARBA00012434"/>
    </source>
</evidence>
<feature type="region of interest" description="Disordered" evidence="25">
    <location>
        <begin position="1"/>
        <end position="40"/>
    </location>
</feature>
<comment type="subcellular location">
    <subcellularLocation>
        <location evidence="3">Cell projection</location>
        <location evidence="3">Axon</location>
    </subcellularLocation>
    <subcellularLocation>
        <location evidence="4">Cytoplasm</location>
    </subcellularLocation>
    <subcellularLocation>
        <location evidence="2">Perikaryon</location>
    </subcellularLocation>
</comment>
<keyword evidence="14" id="KW-0460">Magnesium</keyword>
<dbReference type="GO" id="GO:0005516">
    <property type="term" value="F:calmodulin binding"/>
    <property type="evidence" value="ECO:0007669"/>
    <property type="project" value="UniProtKB-KW"/>
</dbReference>
<dbReference type="EMBL" id="CAJGYM010000058">
    <property type="protein sequence ID" value="CAD6195678.1"/>
    <property type="molecule type" value="Genomic_DNA"/>
</dbReference>
<evidence type="ECO:0000256" key="21">
    <source>
        <dbReference type="ARBA" id="ARBA00071333"/>
    </source>
</evidence>
<comment type="similarity">
    <text evidence="5">Belongs to the protein kinase superfamily. CAMK Ser/Thr protein kinase family. CaMK subfamily.</text>
</comment>
<dbReference type="Gene3D" id="3.30.200.20">
    <property type="entry name" value="Phosphorylase Kinase, domain 1"/>
    <property type="match status" value="1"/>
</dbReference>
<sequence length="429" mass="47671">MMAHGFNFQGRRKRSRGVVPAEITKRAAESPSEECKGEKRHSRDMVMMNTSTKFSDNYDVKEELGKGAFSVVRRCVHKTSAQEFAAKIINTKKLSARDFQKLEREARICRKLQHPNIVRLHDSIQEESFHYLVFDLVTGGELFEDIVAREFYSEADASHCIQQILESIAYCHANGIVHRDLKPENLLLASKAKGAAVKLADFGLAIEVSQDTEAWFGFAGTPGYLSPEVLKKDPYAKPVDIWACGVILYILLVGYPPFWDEDQHRLYAQIKAGAYDYPSPEWDTVTPEAKSLIDSMLTVNPKKRITADQALKVPWICNRERVASAIHRQDTVDCLKKFNARRKLKAAISAVKMVTRMSGVLRTSDSTGSVASNGSTPQEAGTSAGPSSQPTSPLHNTTNEVSPLPSSHTKDPILPSCHLNRTPLVAETS</sequence>
<evidence type="ECO:0000256" key="18">
    <source>
        <dbReference type="ARBA" id="ARBA00047307"/>
    </source>
</evidence>
<evidence type="ECO:0000256" key="11">
    <source>
        <dbReference type="ARBA" id="ARBA00022741"/>
    </source>
</evidence>
<evidence type="ECO:0000256" key="3">
    <source>
        <dbReference type="ARBA" id="ARBA00004489"/>
    </source>
</evidence>
<evidence type="ECO:0000256" key="20">
    <source>
        <dbReference type="ARBA" id="ARBA00065465"/>
    </source>
</evidence>